<dbReference type="AlphaFoldDB" id="A0A918GDQ6"/>
<comment type="caution">
    <text evidence="1">The sequence shown here is derived from an EMBL/GenBank/DDBJ whole genome shotgun (WGS) entry which is preliminary data.</text>
</comment>
<dbReference type="EMBL" id="BMTL01000063">
    <property type="protein sequence ID" value="GGS30041.1"/>
    <property type="molecule type" value="Genomic_DNA"/>
</dbReference>
<accession>A0A918GDQ6</accession>
<keyword evidence="2" id="KW-1185">Reference proteome</keyword>
<reference evidence="1" key="1">
    <citation type="journal article" date="2014" name="Int. J. Syst. Evol. Microbiol.">
        <title>Complete genome sequence of Corynebacterium casei LMG S-19264T (=DSM 44701T), isolated from a smear-ripened cheese.</title>
        <authorList>
            <consortium name="US DOE Joint Genome Institute (JGI-PGF)"/>
            <person name="Walter F."/>
            <person name="Albersmeier A."/>
            <person name="Kalinowski J."/>
            <person name="Ruckert C."/>
        </authorList>
    </citation>
    <scope>NUCLEOTIDE SEQUENCE</scope>
    <source>
        <strain evidence="1">JCM 4386</strain>
    </source>
</reference>
<protein>
    <submittedName>
        <fullName evidence="1">Uncharacterized protein</fullName>
    </submittedName>
</protein>
<dbReference type="Proteomes" id="UP000606194">
    <property type="component" value="Unassembled WGS sequence"/>
</dbReference>
<name>A0A918GDQ6_9ACTN</name>
<sequence>MHDLIRRILRRMRPLLASGTGKRRRAHRRRPRLCPPFTAVRHHSAPVSPQLPLHRSPYGLLTSLDGAESVLVRPYLAAHEREAALRPHRRALVVVVGFGIDLDQRLVGAQKTAA</sequence>
<dbReference type="RefSeq" id="WP_190154299.1">
    <property type="nucleotide sequence ID" value="NZ_BMTL01000063.1"/>
</dbReference>
<proteinExistence type="predicted"/>
<gene>
    <name evidence="1" type="ORF">GCM10010269_80810</name>
</gene>
<evidence type="ECO:0000313" key="2">
    <source>
        <dbReference type="Proteomes" id="UP000606194"/>
    </source>
</evidence>
<evidence type="ECO:0000313" key="1">
    <source>
        <dbReference type="EMBL" id="GGS30041.1"/>
    </source>
</evidence>
<organism evidence="1 2">
    <name type="scientific">Streptomyces humidus</name>
    <dbReference type="NCBI Taxonomy" id="52259"/>
    <lineage>
        <taxon>Bacteria</taxon>
        <taxon>Bacillati</taxon>
        <taxon>Actinomycetota</taxon>
        <taxon>Actinomycetes</taxon>
        <taxon>Kitasatosporales</taxon>
        <taxon>Streptomycetaceae</taxon>
        <taxon>Streptomyces</taxon>
    </lineage>
</organism>
<reference evidence="1" key="2">
    <citation type="submission" date="2020-09" db="EMBL/GenBank/DDBJ databases">
        <authorList>
            <person name="Sun Q."/>
            <person name="Ohkuma M."/>
        </authorList>
    </citation>
    <scope>NUCLEOTIDE SEQUENCE</scope>
    <source>
        <strain evidence="1">JCM 4386</strain>
    </source>
</reference>